<protein>
    <submittedName>
        <fullName evidence="1">Uncharacterized protein</fullName>
    </submittedName>
</protein>
<dbReference type="EMBL" id="JBBNAG010000005">
    <property type="protein sequence ID" value="KAK9133239.1"/>
    <property type="molecule type" value="Genomic_DNA"/>
</dbReference>
<evidence type="ECO:0000313" key="1">
    <source>
        <dbReference type="EMBL" id="KAK9133239.1"/>
    </source>
</evidence>
<accession>A0AAP0P7W1</accession>
<name>A0AAP0P7W1_9MAGN</name>
<gene>
    <name evidence="1" type="ORF">Scep_012767</name>
</gene>
<evidence type="ECO:0000313" key="2">
    <source>
        <dbReference type="Proteomes" id="UP001419268"/>
    </source>
</evidence>
<dbReference type="AlphaFoldDB" id="A0AAP0P7W1"/>
<organism evidence="1 2">
    <name type="scientific">Stephania cephalantha</name>
    <dbReference type="NCBI Taxonomy" id="152367"/>
    <lineage>
        <taxon>Eukaryota</taxon>
        <taxon>Viridiplantae</taxon>
        <taxon>Streptophyta</taxon>
        <taxon>Embryophyta</taxon>
        <taxon>Tracheophyta</taxon>
        <taxon>Spermatophyta</taxon>
        <taxon>Magnoliopsida</taxon>
        <taxon>Ranunculales</taxon>
        <taxon>Menispermaceae</taxon>
        <taxon>Menispermoideae</taxon>
        <taxon>Cissampelideae</taxon>
        <taxon>Stephania</taxon>
    </lineage>
</organism>
<comment type="caution">
    <text evidence="1">The sequence shown here is derived from an EMBL/GenBank/DDBJ whole genome shotgun (WGS) entry which is preliminary data.</text>
</comment>
<proteinExistence type="predicted"/>
<sequence length="158" mass="17848">MFSSSEIMPAIVTKNEDISGRVATRRVASYVTKPCYVKTRLSLTFCDLPGYLHFSAIQNACMDMRIDLCNLGTVNTMLIVEKLIALRCVTGARIERHVNAGIDDGVQILRRARARARARRYWATTSEIVKPARLHFLKDNTSQRAKSIFGEIEEARDL</sequence>
<dbReference type="Proteomes" id="UP001419268">
    <property type="component" value="Unassembled WGS sequence"/>
</dbReference>
<keyword evidence="2" id="KW-1185">Reference proteome</keyword>
<reference evidence="1 2" key="1">
    <citation type="submission" date="2024-01" db="EMBL/GenBank/DDBJ databases">
        <title>Genome assemblies of Stephania.</title>
        <authorList>
            <person name="Yang L."/>
        </authorList>
    </citation>
    <scope>NUCLEOTIDE SEQUENCE [LARGE SCALE GENOMIC DNA]</scope>
    <source>
        <strain evidence="1">JXDWG</strain>
        <tissue evidence="1">Leaf</tissue>
    </source>
</reference>